<comment type="caution">
    <text evidence="1">The sequence shown here is derived from an EMBL/GenBank/DDBJ whole genome shotgun (WGS) entry which is preliminary data.</text>
</comment>
<reference evidence="1" key="1">
    <citation type="submission" date="2023-05" db="EMBL/GenBank/DDBJ databases">
        <authorList>
            <person name="Stuckert A."/>
        </authorList>
    </citation>
    <scope>NUCLEOTIDE SEQUENCE</scope>
</reference>
<evidence type="ECO:0000313" key="2">
    <source>
        <dbReference type="Proteomes" id="UP001162483"/>
    </source>
</evidence>
<protein>
    <submittedName>
        <fullName evidence="1">Uncharacterized protein</fullName>
    </submittedName>
</protein>
<dbReference type="EMBL" id="CATNWA010014170">
    <property type="protein sequence ID" value="CAI9568417.1"/>
    <property type="molecule type" value="Genomic_DNA"/>
</dbReference>
<gene>
    <name evidence="1" type="ORF">SPARVUS_LOCUS6704212</name>
</gene>
<accession>A0ABN9DA79</accession>
<dbReference type="Proteomes" id="UP001162483">
    <property type="component" value="Unassembled WGS sequence"/>
</dbReference>
<feature type="non-terminal residue" evidence="1">
    <location>
        <position position="1"/>
    </location>
</feature>
<evidence type="ECO:0000313" key="1">
    <source>
        <dbReference type="EMBL" id="CAI9568417.1"/>
    </source>
</evidence>
<keyword evidence="2" id="KW-1185">Reference proteome</keyword>
<sequence>CSYSRLRPSITGSQPVITCRHPVIEEHYRRRERTVSKQYSSLPCQLLHTAMQGFA</sequence>
<organism evidence="1 2">
    <name type="scientific">Staurois parvus</name>
    <dbReference type="NCBI Taxonomy" id="386267"/>
    <lineage>
        <taxon>Eukaryota</taxon>
        <taxon>Metazoa</taxon>
        <taxon>Chordata</taxon>
        <taxon>Craniata</taxon>
        <taxon>Vertebrata</taxon>
        <taxon>Euteleostomi</taxon>
        <taxon>Amphibia</taxon>
        <taxon>Batrachia</taxon>
        <taxon>Anura</taxon>
        <taxon>Neobatrachia</taxon>
        <taxon>Ranoidea</taxon>
        <taxon>Ranidae</taxon>
        <taxon>Staurois</taxon>
    </lineage>
</organism>
<name>A0ABN9DA79_9NEOB</name>
<proteinExistence type="predicted"/>